<organism evidence="2 3">
    <name type="scientific">Orrella marina</name>
    <dbReference type="NCBI Taxonomy" id="2163011"/>
    <lineage>
        <taxon>Bacteria</taxon>
        <taxon>Pseudomonadati</taxon>
        <taxon>Pseudomonadota</taxon>
        <taxon>Betaproteobacteria</taxon>
        <taxon>Burkholderiales</taxon>
        <taxon>Alcaligenaceae</taxon>
        <taxon>Orrella</taxon>
    </lineage>
</organism>
<dbReference type="KEGG" id="boz:DBV39_08345"/>
<evidence type="ECO:0000313" key="2">
    <source>
        <dbReference type="EMBL" id="AWB33708.1"/>
    </source>
</evidence>
<dbReference type="PANTHER" id="PTHR44051:SF8">
    <property type="entry name" value="GLUTATHIONE S-TRANSFERASE GSTA"/>
    <property type="match status" value="1"/>
</dbReference>
<dbReference type="SUPFAM" id="SSF52833">
    <property type="entry name" value="Thioredoxin-like"/>
    <property type="match status" value="1"/>
</dbReference>
<gene>
    <name evidence="2" type="ORF">DBV39_08345</name>
</gene>
<dbReference type="InterPro" id="IPR036249">
    <property type="entry name" value="Thioredoxin-like_sf"/>
</dbReference>
<name>A0A2R4XIV1_9BURK</name>
<dbReference type="InterPro" id="IPR004045">
    <property type="entry name" value="Glutathione_S-Trfase_N"/>
</dbReference>
<dbReference type="SUPFAM" id="SSF47616">
    <property type="entry name" value="GST C-terminal domain-like"/>
    <property type="match status" value="1"/>
</dbReference>
<accession>A0A2R4XIV1</accession>
<dbReference type="Gene3D" id="3.40.30.10">
    <property type="entry name" value="Glutaredoxin"/>
    <property type="match status" value="1"/>
</dbReference>
<proteinExistence type="predicted"/>
<sequence length="227" mass="25082">MHNALDSRQGHTCFNINTTRTGEPMILIGRYLSPFVRRVATTMQWLEIPYEHKSLSPAKDAQAIREINPTGRVPVLMLDDGEVLIESNAILDSLLETIPGQTLLPASGPARRQVLQRTGVMTSALDKAVAAMYEKTRRPPEKIHNEYLDDILAQSRAGVDQVERMVAAGLYKGVAAPTIADITAAIGYSFINFVLPDMVNEKNHPHLARMAAEFEQTDAFKACAIKK</sequence>
<dbReference type="Pfam" id="PF13417">
    <property type="entry name" value="GST_N_3"/>
    <property type="match status" value="1"/>
</dbReference>
<dbReference type="PANTHER" id="PTHR44051">
    <property type="entry name" value="GLUTATHIONE S-TRANSFERASE-RELATED"/>
    <property type="match status" value="1"/>
</dbReference>
<dbReference type="PROSITE" id="PS50404">
    <property type="entry name" value="GST_NTER"/>
    <property type="match status" value="1"/>
</dbReference>
<evidence type="ECO:0000313" key="3">
    <source>
        <dbReference type="Proteomes" id="UP000244571"/>
    </source>
</evidence>
<dbReference type="EMBL" id="CP028901">
    <property type="protein sequence ID" value="AWB33708.1"/>
    <property type="molecule type" value="Genomic_DNA"/>
</dbReference>
<keyword evidence="3" id="KW-1185">Reference proteome</keyword>
<protein>
    <submittedName>
        <fullName evidence="2">Glutathione S-transferase family protein</fullName>
    </submittedName>
</protein>
<dbReference type="Proteomes" id="UP000244571">
    <property type="component" value="Chromosome"/>
</dbReference>
<feature type="domain" description="GST N-terminal" evidence="1">
    <location>
        <begin position="23"/>
        <end position="102"/>
    </location>
</feature>
<keyword evidence="2" id="KW-0808">Transferase</keyword>
<dbReference type="GO" id="GO:0016740">
    <property type="term" value="F:transferase activity"/>
    <property type="evidence" value="ECO:0007669"/>
    <property type="project" value="UniProtKB-KW"/>
</dbReference>
<evidence type="ECO:0000259" key="1">
    <source>
        <dbReference type="PROSITE" id="PS50404"/>
    </source>
</evidence>
<dbReference type="Gene3D" id="1.20.1050.10">
    <property type="match status" value="1"/>
</dbReference>
<dbReference type="InterPro" id="IPR036282">
    <property type="entry name" value="Glutathione-S-Trfase_C_sf"/>
</dbReference>
<dbReference type="CDD" id="cd00570">
    <property type="entry name" value="GST_N_family"/>
    <property type="match status" value="1"/>
</dbReference>
<reference evidence="2 3" key="1">
    <citation type="submission" date="2018-04" db="EMBL/GenBank/DDBJ databases">
        <title>Bordetella sp. HZ20 isolated from seawater.</title>
        <authorList>
            <person name="Sun C."/>
        </authorList>
    </citation>
    <scope>NUCLEOTIDE SEQUENCE [LARGE SCALE GENOMIC DNA]</scope>
    <source>
        <strain evidence="2 3">HZ20</strain>
    </source>
</reference>
<dbReference type="AlphaFoldDB" id="A0A2R4XIV1"/>